<dbReference type="Proteomes" id="UP000410984">
    <property type="component" value="Unassembled WGS sequence"/>
</dbReference>
<protein>
    <recommendedName>
        <fullName evidence="5">NAD-specific glutamate dehydrogenase</fullName>
    </recommendedName>
</protein>
<evidence type="ECO:0000313" key="3">
    <source>
        <dbReference type="EMBL" id="VUD75058.1"/>
    </source>
</evidence>
<keyword evidence="2" id="KW-0812">Transmembrane</keyword>
<dbReference type="EMBL" id="CABFPH010000204">
    <property type="protein sequence ID" value="VUD75058.1"/>
    <property type="molecule type" value="Genomic_DNA"/>
</dbReference>
<name>A0A509ELN2_9HYPH</name>
<proteinExistence type="predicted"/>
<sequence length="691" mass="72158">MRAGDRGGFEHARADALAAHLQEAEGRDPADLDAGAVVLQALVELLLDGAVVALLLHVDEVDHDQAGEIAQAELPGDLLGRLEIRLERGVLDVVLAGGAAGIDVDRDQRLGRVDDEVAARLQRDMGREHLVELLLNPVAGEDRRRVAVGLHHLRLAGHQHAHEVLGLAVGVLARDQHLLQVLVVEVADGALDQRALLVDQRRRHRGERQLTHRFPQAHQVLEVALDLGLGAHGAGRAQDDAHPLRHVEVGHHLLEALAVGRRGDLARDAAAPAGIGHQHRVAPGERQVGGQRRALGAALLLHHLHEDDLAALDHLLDLVVAARAARALGDLGQRVAVAADLGDATLGILAVLGLLAVLVVRILILVLVGLVVGILVLVLVRLLILGGLVRSGGLGDGQRLGDRDDGLGGRAGRGLAGDGRLGGRLDLRLGRLGGGRGLTGLALGGRGRRDLVTALGAGGGGIRQVGGGVATRDRHGLVGRRVHGDVFGLAVDDGRSGLLAHRGIGVARGGLGPAAAMAAGRAAALLALAVLLRVAGLVLQERLPVGQRDLVVVGVDLVEGEEAVAVAAVLHEGGLERGLHPRHLGEIDVAAQLTPVGGLEVELLDPRAVDRDDPGLLRVRRIDEHLVVGHDELSTWRPATPSRGDVPVERLPASRPVGDTLAPASSPRPRGLIGRGSRQPPLGTPQRRARG</sequence>
<dbReference type="AntiFam" id="ANF00132">
    <property type="entry name" value="Shadow ORF (opposite rne)"/>
</dbReference>
<feature type="region of interest" description="Disordered" evidence="1">
    <location>
        <begin position="635"/>
        <end position="691"/>
    </location>
</feature>
<evidence type="ECO:0000256" key="1">
    <source>
        <dbReference type="SAM" id="MobiDB-lite"/>
    </source>
</evidence>
<accession>A0A509ELN2</accession>
<feature type="transmembrane region" description="Helical" evidence="2">
    <location>
        <begin position="362"/>
        <end position="384"/>
    </location>
</feature>
<evidence type="ECO:0000256" key="2">
    <source>
        <dbReference type="SAM" id="Phobius"/>
    </source>
</evidence>
<keyword evidence="4" id="KW-1185">Reference proteome</keyword>
<gene>
    <name evidence="3" type="ORF">MET9862_05698</name>
</gene>
<evidence type="ECO:0008006" key="5">
    <source>
        <dbReference type="Google" id="ProtNLM"/>
    </source>
</evidence>
<dbReference type="AlphaFoldDB" id="A0A509ELN2"/>
<keyword evidence="2" id="KW-1133">Transmembrane helix</keyword>
<organism evidence="3 4">
    <name type="scientific">Methylobacterium symbioticum</name>
    <dbReference type="NCBI Taxonomy" id="2584084"/>
    <lineage>
        <taxon>Bacteria</taxon>
        <taxon>Pseudomonadati</taxon>
        <taxon>Pseudomonadota</taxon>
        <taxon>Alphaproteobacteria</taxon>
        <taxon>Hyphomicrobiales</taxon>
        <taxon>Methylobacteriaceae</taxon>
        <taxon>Methylobacterium</taxon>
    </lineage>
</organism>
<keyword evidence="2" id="KW-0472">Membrane</keyword>
<evidence type="ECO:0000313" key="4">
    <source>
        <dbReference type="Proteomes" id="UP000410984"/>
    </source>
</evidence>
<reference evidence="3 4" key="1">
    <citation type="submission" date="2019-06" db="EMBL/GenBank/DDBJ databases">
        <authorList>
            <person name="Rodrigo-Torres L."/>
            <person name="Arahal R. D."/>
            <person name="Lucena T."/>
        </authorList>
    </citation>
    <scope>NUCLEOTIDE SEQUENCE [LARGE SCALE GENOMIC DNA]</scope>
    <source>
        <strain evidence="3 4">SB0023/3</strain>
    </source>
</reference>
<feature type="transmembrane region" description="Helical" evidence="2">
    <location>
        <begin position="335"/>
        <end position="356"/>
    </location>
</feature>